<dbReference type="GO" id="GO:0016787">
    <property type="term" value="F:hydrolase activity"/>
    <property type="evidence" value="ECO:0007669"/>
    <property type="project" value="UniProtKB-KW"/>
</dbReference>
<dbReference type="RefSeq" id="WP_157524153.1">
    <property type="nucleotide sequence ID" value="NZ_CP066775.1"/>
</dbReference>
<dbReference type="EMBL" id="CP066775">
    <property type="protein sequence ID" value="QQL51427.1"/>
    <property type="molecule type" value="Genomic_DNA"/>
</dbReference>
<protein>
    <submittedName>
        <fullName evidence="1">Alpha/beta hydrolase</fullName>
    </submittedName>
</protein>
<accession>A0A6I4HWW4</accession>
<dbReference type="KEGG" id="mgik:GO620_008290"/>
<proteinExistence type="predicted"/>
<dbReference type="AlphaFoldDB" id="A0A6I4HWW4"/>
<name>A0A6I4HWW4_9SPHI</name>
<dbReference type="SUPFAM" id="SSF53474">
    <property type="entry name" value="alpha/beta-Hydrolases"/>
    <property type="match status" value="1"/>
</dbReference>
<keyword evidence="1" id="KW-0378">Hydrolase</keyword>
<gene>
    <name evidence="1" type="ORF">GO620_008290</name>
</gene>
<evidence type="ECO:0000313" key="2">
    <source>
        <dbReference type="Proteomes" id="UP000429232"/>
    </source>
</evidence>
<dbReference type="InterPro" id="IPR029058">
    <property type="entry name" value="AB_hydrolase_fold"/>
</dbReference>
<evidence type="ECO:0000313" key="1">
    <source>
        <dbReference type="EMBL" id="QQL51427.1"/>
    </source>
</evidence>
<dbReference type="Proteomes" id="UP000429232">
    <property type="component" value="Chromosome"/>
</dbReference>
<dbReference type="Gene3D" id="3.40.50.1820">
    <property type="entry name" value="alpha/beta hydrolase"/>
    <property type="match status" value="1"/>
</dbReference>
<keyword evidence="2" id="KW-1185">Reference proteome</keyword>
<organism evidence="1 2">
    <name type="scientific">Mucilaginibacter ginkgonis</name>
    <dbReference type="NCBI Taxonomy" id="2682091"/>
    <lineage>
        <taxon>Bacteria</taxon>
        <taxon>Pseudomonadati</taxon>
        <taxon>Bacteroidota</taxon>
        <taxon>Sphingobacteriia</taxon>
        <taxon>Sphingobacteriales</taxon>
        <taxon>Sphingobacteriaceae</taxon>
        <taxon>Mucilaginibacter</taxon>
    </lineage>
</organism>
<sequence length="215" mass="24382">MRKVYFISGLGADRRAFDRIRITNVEKVFVDWIEPDRRDTIATYAGKLISHYGIKHNDTVVGLSLGGVMAIEINKQIGLAKAILISSIRSTDEAPAYFKTFSRWPVFKLASEKAIIDIAARMVPVMGKMEKVKTNLFTDMIRDSSPKFVKWAMGAILKWQSTTQFDNVYQIIGDKDRVFDFRKTPNATVIKGGSHIMVYNRADEVSAWLEQILAE</sequence>
<reference evidence="1 2" key="1">
    <citation type="submission" date="2020-12" db="EMBL/GenBank/DDBJ databases">
        <title>HMF7856_wgs.fasta genome submission.</title>
        <authorList>
            <person name="Kang H."/>
            <person name="Kim H."/>
            <person name="Joh K."/>
        </authorList>
    </citation>
    <scope>NUCLEOTIDE SEQUENCE [LARGE SCALE GENOMIC DNA]</scope>
    <source>
        <strain evidence="1 2">HMF7856</strain>
    </source>
</reference>